<keyword evidence="1" id="KW-1133">Transmembrane helix</keyword>
<protein>
    <submittedName>
        <fullName evidence="2">Uncharacterized protein</fullName>
    </submittedName>
</protein>
<gene>
    <name evidence="2" type="ORF">O166_11795</name>
</gene>
<dbReference type="Proteomes" id="UP000016426">
    <property type="component" value="Unassembled WGS sequence"/>
</dbReference>
<dbReference type="EMBL" id="AVPH01000256">
    <property type="protein sequence ID" value="ERE04350.1"/>
    <property type="molecule type" value="Genomic_DNA"/>
</dbReference>
<keyword evidence="3" id="KW-1185">Reference proteome</keyword>
<proteinExistence type="predicted"/>
<reference evidence="2 3" key="1">
    <citation type="journal article" date="2013" name="Genome Announc.">
        <title>Genome Sequence of the Pigment-Producing Bacterium Pseudogulbenkiania ferrooxidans, Isolated from Loktak Lake.</title>
        <authorList>
            <person name="Puranik S."/>
            <person name="Talkal R."/>
            <person name="Qureshi A."/>
            <person name="Khardenavis A."/>
            <person name="Kapley A."/>
            <person name="Purohit H.J."/>
        </authorList>
    </citation>
    <scope>NUCLEOTIDE SEQUENCE [LARGE SCALE GENOMIC DNA]</scope>
    <source>
        <strain evidence="2 3">EGD-HP2</strain>
    </source>
</reference>
<comment type="caution">
    <text evidence="2">The sequence shown here is derived from an EMBL/GenBank/DDBJ whole genome shotgun (WGS) entry which is preliminary data.</text>
</comment>
<keyword evidence="1" id="KW-0472">Membrane</keyword>
<evidence type="ECO:0000313" key="3">
    <source>
        <dbReference type="Proteomes" id="UP000016426"/>
    </source>
</evidence>
<name>A0ABP2XJF5_9NEIS</name>
<accession>A0ABP2XJF5</accession>
<feature type="transmembrane region" description="Helical" evidence="1">
    <location>
        <begin position="6"/>
        <end position="23"/>
    </location>
</feature>
<sequence>MMTVTSFLSNIIVLLLLPCYLTIQMLSRKLESA</sequence>
<keyword evidence="1" id="KW-0812">Transmembrane</keyword>
<evidence type="ECO:0000256" key="1">
    <source>
        <dbReference type="SAM" id="Phobius"/>
    </source>
</evidence>
<evidence type="ECO:0000313" key="2">
    <source>
        <dbReference type="EMBL" id="ERE04350.1"/>
    </source>
</evidence>
<organism evidence="2 3">
    <name type="scientific">Pseudogulbenkiania ferrooxidans EGD-HP2</name>
    <dbReference type="NCBI Taxonomy" id="1388764"/>
    <lineage>
        <taxon>Bacteria</taxon>
        <taxon>Pseudomonadati</taxon>
        <taxon>Pseudomonadota</taxon>
        <taxon>Betaproteobacteria</taxon>
        <taxon>Neisseriales</taxon>
        <taxon>Chromobacteriaceae</taxon>
        <taxon>Pseudogulbenkiania</taxon>
    </lineage>
</organism>